<dbReference type="EMBL" id="JAIZAY010000001">
    <property type="protein sequence ID" value="KAJ8048046.1"/>
    <property type="molecule type" value="Genomic_DNA"/>
</dbReference>
<proteinExistence type="predicted"/>
<organism evidence="1 2">
    <name type="scientific">Holothuria leucospilota</name>
    <name type="common">Black long sea cucumber</name>
    <name type="synonym">Mertensiothuria leucospilota</name>
    <dbReference type="NCBI Taxonomy" id="206669"/>
    <lineage>
        <taxon>Eukaryota</taxon>
        <taxon>Metazoa</taxon>
        <taxon>Echinodermata</taxon>
        <taxon>Eleutherozoa</taxon>
        <taxon>Echinozoa</taxon>
        <taxon>Holothuroidea</taxon>
        <taxon>Aspidochirotacea</taxon>
        <taxon>Aspidochirotida</taxon>
        <taxon>Holothuriidae</taxon>
        <taxon>Holothuria</taxon>
    </lineage>
</organism>
<sequence length="93" mass="10630">MHVLVNHVPNALRLHGNIEHFSQQGLEKLNDNVTACFIRSSSQIKMEAFREVMQKQNRIHHLAISCQRENVTVSCSICKNSGHNKRTCHGDRP</sequence>
<dbReference type="AlphaFoldDB" id="A0A9Q1HK36"/>
<evidence type="ECO:0000313" key="1">
    <source>
        <dbReference type="EMBL" id="KAJ8048046.1"/>
    </source>
</evidence>
<name>A0A9Q1HK36_HOLLE</name>
<keyword evidence="2" id="KW-1185">Reference proteome</keyword>
<reference evidence="1" key="1">
    <citation type="submission" date="2021-10" db="EMBL/GenBank/DDBJ databases">
        <title>Tropical sea cucumber genome reveals ecological adaptation and Cuvierian tubules defense mechanism.</title>
        <authorList>
            <person name="Chen T."/>
        </authorList>
    </citation>
    <scope>NUCLEOTIDE SEQUENCE</scope>
    <source>
        <strain evidence="1">Nanhai2018</strain>
        <tissue evidence="1">Muscle</tissue>
    </source>
</reference>
<evidence type="ECO:0000313" key="2">
    <source>
        <dbReference type="Proteomes" id="UP001152320"/>
    </source>
</evidence>
<dbReference type="OrthoDB" id="5982080at2759"/>
<protein>
    <submittedName>
        <fullName evidence="1">Uncharacterized protein</fullName>
    </submittedName>
</protein>
<comment type="caution">
    <text evidence="1">The sequence shown here is derived from an EMBL/GenBank/DDBJ whole genome shotgun (WGS) entry which is preliminary data.</text>
</comment>
<accession>A0A9Q1HK36</accession>
<dbReference type="Proteomes" id="UP001152320">
    <property type="component" value="Chromosome 1"/>
</dbReference>
<gene>
    <name evidence="1" type="ORF">HOLleu_00211</name>
</gene>